<comment type="caution">
    <text evidence="4">The sequence shown here is derived from an EMBL/GenBank/DDBJ whole genome shotgun (WGS) entry which is preliminary data.</text>
</comment>
<dbReference type="PANTHER" id="PTHR10887:SF495">
    <property type="entry name" value="HELICASE SENATAXIN ISOFORM X1-RELATED"/>
    <property type="match status" value="1"/>
</dbReference>
<reference evidence="4 5" key="1">
    <citation type="submission" date="2019-01" db="EMBL/GenBank/DDBJ databases">
        <authorList>
            <person name="Chen W.-M."/>
        </authorList>
    </citation>
    <scope>NUCLEOTIDE SEQUENCE [LARGE SCALE GENOMIC DNA]</scope>
    <source>
        <strain evidence="4 5">CCP-6</strain>
    </source>
</reference>
<dbReference type="Pfam" id="PF18741">
    <property type="entry name" value="MTES_1575"/>
    <property type="match status" value="1"/>
</dbReference>
<evidence type="ECO:0000313" key="4">
    <source>
        <dbReference type="EMBL" id="RVT99477.1"/>
    </source>
</evidence>
<name>A0A437MPA9_9PROT</name>
<evidence type="ECO:0000313" key="5">
    <source>
        <dbReference type="Proteomes" id="UP000282957"/>
    </source>
</evidence>
<organism evidence="4 5">
    <name type="scientific">Rhodovarius crocodyli</name>
    <dbReference type="NCBI Taxonomy" id="1979269"/>
    <lineage>
        <taxon>Bacteria</taxon>
        <taxon>Pseudomonadati</taxon>
        <taxon>Pseudomonadota</taxon>
        <taxon>Alphaproteobacteria</taxon>
        <taxon>Acetobacterales</taxon>
        <taxon>Roseomonadaceae</taxon>
        <taxon>Rhodovarius</taxon>
    </lineage>
</organism>
<dbReference type="Proteomes" id="UP000282957">
    <property type="component" value="Unassembled WGS sequence"/>
</dbReference>
<feature type="domain" description="Restriction endonuclease type II-like" evidence="3">
    <location>
        <begin position="1517"/>
        <end position="1611"/>
    </location>
</feature>
<dbReference type="SUPFAM" id="SSF52540">
    <property type="entry name" value="P-loop containing nucleoside triphosphate hydrolases"/>
    <property type="match status" value="1"/>
</dbReference>
<keyword evidence="5" id="KW-1185">Reference proteome</keyword>
<proteinExistence type="predicted"/>
<dbReference type="Pfam" id="PF13195">
    <property type="entry name" value="DUF4011"/>
    <property type="match status" value="1"/>
</dbReference>
<dbReference type="InterPro" id="IPR041677">
    <property type="entry name" value="DNA2/NAM7_AAA_11"/>
</dbReference>
<dbReference type="InterPro" id="IPR011335">
    <property type="entry name" value="Restrct_endonuc-II-like"/>
</dbReference>
<evidence type="ECO:0000259" key="1">
    <source>
        <dbReference type="Pfam" id="PF13086"/>
    </source>
</evidence>
<dbReference type="GO" id="GO:0004386">
    <property type="term" value="F:helicase activity"/>
    <property type="evidence" value="ECO:0007669"/>
    <property type="project" value="InterPro"/>
</dbReference>
<dbReference type="SUPFAM" id="SSF52980">
    <property type="entry name" value="Restriction endonuclease-like"/>
    <property type="match status" value="1"/>
</dbReference>
<dbReference type="InterPro" id="IPR045055">
    <property type="entry name" value="DNA2/NAM7-like"/>
</dbReference>
<sequence length="1616" mass="174461">MPDIDIAARAYEELRERLVDRSRRNRLLHFPHGSRGAGIRIVDEQPEAVLKRLRDDKALRFKGLPEPEPNPRDEDNDEFRAALEAARATDEAYRRDHAAADADNAVAVARVERALRDRVRAARGMPPRPERRNLDLAAWAKEHGVEPSFDMPPAAEAAPDKHKDDALQTLLFPDQLRAQLGSLRNRVRGIEQETGVATLHLALGFLEWFESERDDKPCVSPLLLLPVALEGKRGRGGEEEFRLTATDGTPVGNLSLELRLRDDFRFALPALDAEAENPAETYLAAVAEAVRSRPRWRVRRFITLAPFSFARIAMYRDLERANWAAPPTDHSLVRPLLRAGSTAGEGDDFAQEYDIDAPESVRLAPVLVQDADSSQHSAIIDAMQGRSLVIEGPPGTGKSQTIANLIANALYHGKSVLFVAEKMAALEVVKQRLDRVGLGAFCLSLHSAGARPAAVIEALRQRDALPRTAPAGNAASLAEAARAKTEIDHHLAVMHAKAGPEDETVHDLIGRLAELGRQYPALPGLLRGVVLPAPGDAAAPRLARRKLEAVQAAAQGFDPAASPFAGLARSDLFPEEREKLLAGIATLAPLATAVEQAGSVLAARLGAPVTDMRATLEALTRLPEPPADRSLLPGLAASGAIDALLALDAAQARLDAAGVQGDGADLAPLADLAEGLGDAPLSTLPQLLAQAETEAAGLAAQAQAVLALGVPATSDIGAIRRAARAAQAAAALPPEAIAHRRPGLEAHAAVLADGAARQRRLRDTLLGIEKFDLTRADAQKLREAAATLRASDGMLAFLKADVREARYLFEDRWRTEPRPPRNQWPALLEQAAEAAALRESLFSDAALRALPGALDPREAPLAAMAEAAAWQARPEAAPLLAAAPEEVQRLAALAAPATALLAFLDGTGLPDDKPWAAAQSLLAERGDRLKRIAALTAGLNPALRLSELPALARAAATRDAAPSVPERGLLRATAGFVMALRAVLPNPGPLLADGWTDAARQLRQVADVLRMALPKLDSEMAALAPLGLPAGTGAATLRAMQAAPEGLGQWLAYARTRAEAMEDPLAGPVLAAHPPQGLGPALDWALAWNAVRPRAEAERAVFSRPGAQLSALRQGFAAADRERIRNAAGAVTAECQKRPIPKGSAEGSRRQWRGEPLLQNEMGKKQRFIPVRELMARAADAVLARAPCLMMSPLTVAQYLKPDGLRFDLVVMDEASQIKPEDSVGALLRGAQCVIVGDSKQLPPTNFFDRSLLDDEEDEEDEAALSAEDKVEAESILDLASRAFRPGRRLRWHYRSQHESLIAFSNQEFYDGNLVVFPAARAPSATLGIELVQVNGHWRSKVNVEEAQAIAKASVEFMKANPGLSHGIVAMNQPQKELIEAELARLTRDDEAAAQYADAWEAKLEPPFVKNLENVQGDERDVIMISLGWGRTPQGVMYQRFFPVNRAQDGHRRLNVLFTRAKRKIMLFASLQAEDIVVEPGRTARGVQVLKDYLLYAREGRADPARPDPAAAEQAPFEASVAAALRAKGHEVALSLGVAGYRIDIAVKRQGRFVLGIECDGATYHDARSARDRDRLRQDALERLGWKLARVWSTDWFQDPAAETERLCREIEKAAG</sequence>
<dbReference type="Pfam" id="PF13086">
    <property type="entry name" value="AAA_11"/>
    <property type="match status" value="2"/>
</dbReference>
<dbReference type="InterPro" id="IPR027417">
    <property type="entry name" value="P-loop_NTPase"/>
</dbReference>
<evidence type="ECO:0000259" key="3">
    <source>
        <dbReference type="Pfam" id="PF18741"/>
    </source>
</evidence>
<accession>A0A437MPA9</accession>
<gene>
    <name evidence="4" type="ORF">EOD42_05155</name>
</gene>
<dbReference type="FunFam" id="3.40.960.10:FF:000002">
    <property type="entry name" value="DNA helicase related protein"/>
    <property type="match status" value="1"/>
</dbReference>
<dbReference type="InterPro" id="IPR047187">
    <property type="entry name" value="SF1_C_Upf1"/>
</dbReference>
<dbReference type="PANTHER" id="PTHR10887">
    <property type="entry name" value="DNA2/NAM7 HELICASE FAMILY"/>
    <property type="match status" value="1"/>
</dbReference>
<dbReference type="Gene3D" id="3.40.50.300">
    <property type="entry name" value="P-loop containing nucleotide triphosphate hydrolases"/>
    <property type="match status" value="3"/>
</dbReference>
<dbReference type="Pfam" id="PF13087">
    <property type="entry name" value="AAA_12"/>
    <property type="match status" value="1"/>
</dbReference>
<feature type="domain" description="DNA2/NAM7 helicase helicase" evidence="1">
    <location>
        <begin position="372"/>
        <end position="435"/>
    </location>
</feature>
<dbReference type="InterPro" id="IPR025103">
    <property type="entry name" value="DUF4011"/>
</dbReference>
<protein>
    <submittedName>
        <fullName evidence="4">DUF4011 domain-containing protein</fullName>
    </submittedName>
</protein>
<dbReference type="EMBL" id="SACL01000001">
    <property type="protein sequence ID" value="RVT99477.1"/>
    <property type="molecule type" value="Genomic_DNA"/>
</dbReference>
<dbReference type="RefSeq" id="WP_127786371.1">
    <property type="nucleotide sequence ID" value="NZ_SACL01000001.1"/>
</dbReference>
<feature type="domain" description="DNA2/NAM7 helicase-like C-terminal" evidence="2">
    <location>
        <begin position="1287"/>
        <end position="1469"/>
    </location>
</feature>
<evidence type="ECO:0000259" key="2">
    <source>
        <dbReference type="Pfam" id="PF13087"/>
    </source>
</evidence>
<dbReference type="OrthoDB" id="9757917at2"/>
<feature type="domain" description="DNA2/NAM7 helicase helicase" evidence="1">
    <location>
        <begin position="1194"/>
        <end position="1245"/>
    </location>
</feature>
<dbReference type="InterPro" id="IPR049468">
    <property type="entry name" value="Restrct_endonuc-II-like_dom"/>
</dbReference>
<dbReference type="Gene3D" id="3.40.960.10">
    <property type="entry name" value="VSR Endonuclease"/>
    <property type="match status" value="1"/>
</dbReference>
<dbReference type="InterPro" id="IPR041679">
    <property type="entry name" value="DNA2/NAM7-like_C"/>
</dbReference>
<dbReference type="CDD" id="cd18808">
    <property type="entry name" value="SF1_C_Upf1"/>
    <property type="match status" value="1"/>
</dbReference>